<feature type="region of interest" description="Disordered" evidence="6">
    <location>
        <begin position="153"/>
        <end position="213"/>
    </location>
</feature>
<keyword evidence="3" id="KW-0677">Repeat</keyword>
<evidence type="ECO:0000256" key="2">
    <source>
        <dbReference type="ARBA" id="ARBA00022574"/>
    </source>
</evidence>
<feature type="compositionally biased region" description="Acidic residues" evidence="6">
    <location>
        <begin position="164"/>
        <end position="177"/>
    </location>
</feature>
<name>A0AAD4CWR7_ASPNN</name>
<dbReference type="SMART" id="SM00320">
    <property type="entry name" value="WD40"/>
    <property type="match status" value="4"/>
</dbReference>
<comment type="subcellular location">
    <subcellularLocation>
        <location evidence="1">Nucleus</location>
    </subcellularLocation>
</comment>
<dbReference type="PANTHER" id="PTHR45903:SF1">
    <property type="entry name" value="GLUTAMATE-RICH WD REPEAT-CONTAINING PROTEIN 1"/>
    <property type="match status" value="1"/>
</dbReference>
<dbReference type="SUPFAM" id="SSF50978">
    <property type="entry name" value="WD40 repeat-like"/>
    <property type="match status" value="1"/>
</dbReference>
<feature type="region of interest" description="Disordered" evidence="6">
    <location>
        <begin position="1"/>
        <end position="70"/>
    </location>
</feature>
<keyword evidence="9" id="KW-1185">Reference proteome</keyword>
<feature type="repeat" description="WD" evidence="5">
    <location>
        <begin position="404"/>
        <end position="437"/>
    </location>
</feature>
<evidence type="ECO:0000259" key="7">
    <source>
        <dbReference type="Pfam" id="PF12265"/>
    </source>
</evidence>
<evidence type="ECO:0000256" key="3">
    <source>
        <dbReference type="ARBA" id="ARBA00022737"/>
    </source>
</evidence>
<dbReference type="InterPro" id="IPR036322">
    <property type="entry name" value="WD40_repeat_dom_sf"/>
</dbReference>
<dbReference type="GO" id="GO:0042254">
    <property type="term" value="P:ribosome biogenesis"/>
    <property type="evidence" value="ECO:0007669"/>
    <property type="project" value="TreeGrafter"/>
</dbReference>
<protein>
    <submittedName>
        <fullName evidence="8">Ribosome biosynthesis protein rrb1</fullName>
    </submittedName>
</protein>
<reference evidence="8" key="1">
    <citation type="journal article" date="2019" name="Beilstein J. Org. Chem.">
        <title>Nanangenines: drimane sesquiterpenoids as the dominant metabolite cohort of a novel Australian fungus, Aspergillus nanangensis.</title>
        <authorList>
            <person name="Lacey H.J."/>
            <person name="Gilchrist C.L.M."/>
            <person name="Crombie A."/>
            <person name="Kalaitzis J.A."/>
            <person name="Vuong D."/>
            <person name="Rutledge P.J."/>
            <person name="Turner P."/>
            <person name="Pitt J.I."/>
            <person name="Lacey E."/>
            <person name="Chooi Y.H."/>
            <person name="Piggott A.M."/>
        </authorList>
    </citation>
    <scope>NUCLEOTIDE SEQUENCE</scope>
    <source>
        <strain evidence="8">MST-FP2251</strain>
    </source>
</reference>
<dbReference type="PROSITE" id="PS50082">
    <property type="entry name" value="WD_REPEATS_2"/>
    <property type="match status" value="2"/>
</dbReference>
<dbReference type="InterPro" id="IPR051972">
    <property type="entry name" value="Glutamate-rich_WD_repeat"/>
</dbReference>
<proteinExistence type="predicted"/>
<dbReference type="PANTHER" id="PTHR45903">
    <property type="entry name" value="GLUTAMATE-RICH WD REPEAT-CONTAINING PROTEIN 1"/>
    <property type="match status" value="1"/>
</dbReference>
<dbReference type="Pfam" id="PF12265">
    <property type="entry name" value="CAF1C_H4-bd"/>
    <property type="match status" value="1"/>
</dbReference>
<organism evidence="8 9">
    <name type="scientific">Aspergillus nanangensis</name>
    <dbReference type="NCBI Taxonomy" id="2582783"/>
    <lineage>
        <taxon>Eukaryota</taxon>
        <taxon>Fungi</taxon>
        <taxon>Dikarya</taxon>
        <taxon>Ascomycota</taxon>
        <taxon>Pezizomycotina</taxon>
        <taxon>Eurotiomycetes</taxon>
        <taxon>Eurotiomycetidae</taxon>
        <taxon>Eurotiales</taxon>
        <taxon>Aspergillaceae</taxon>
        <taxon>Aspergillus</taxon>
        <taxon>Aspergillus subgen. Circumdati</taxon>
    </lineage>
</organism>
<dbReference type="InterPro" id="IPR015943">
    <property type="entry name" value="WD40/YVTN_repeat-like_dom_sf"/>
</dbReference>
<feature type="compositionally biased region" description="Polar residues" evidence="6">
    <location>
        <begin position="189"/>
        <end position="213"/>
    </location>
</feature>
<evidence type="ECO:0000256" key="1">
    <source>
        <dbReference type="ARBA" id="ARBA00004123"/>
    </source>
</evidence>
<feature type="domain" description="Histone-binding protein RBBP4-like N-terminal" evidence="7">
    <location>
        <begin position="87"/>
        <end position="155"/>
    </location>
</feature>
<accession>A0AAD4CWR7</accession>
<dbReference type="InterPro" id="IPR019775">
    <property type="entry name" value="WD40_repeat_CS"/>
</dbReference>
<gene>
    <name evidence="8" type="primary">RRB1</name>
    <name evidence="8" type="ORF">FE257_011631</name>
</gene>
<dbReference type="InterPro" id="IPR022052">
    <property type="entry name" value="Histone-bd_RBBP4-like_N"/>
</dbReference>
<comment type="caution">
    <text evidence="8">The sequence shown here is derived from an EMBL/GenBank/DDBJ whole genome shotgun (WGS) entry which is preliminary data.</text>
</comment>
<dbReference type="Proteomes" id="UP001194746">
    <property type="component" value="Unassembled WGS sequence"/>
</dbReference>
<evidence type="ECO:0000256" key="4">
    <source>
        <dbReference type="ARBA" id="ARBA00023242"/>
    </source>
</evidence>
<keyword evidence="2 5" id="KW-0853">WD repeat</keyword>
<keyword evidence="4" id="KW-0539">Nucleus</keyword>
<dbReference type="Pfam" id="PF00400">
    <property type="entry name" value="WD40"/>
    <property type="match status" value="2"/>
</dbReference>
<evidence type="ECO:0000256" key="5">
    <source>
        <dbReference type="PROSITE-ProRule" id="PRU00221"/>
    </source>
</evidence>
<dbReference type="AlphaFoldDB" id="A0AAD4CWR7"/>
<dbReference type="InterPro" id="IPR001680">
    <property type="entry name" value="WD40_rpt"/>
</dbReference>
<reference evidence="8" key="2">
    <citation type="submission" date="2020-02" db="EMBL/GenBank/DDBJ databases">
        <authorList>
            <person name="Gilchrist C.L.M."/>
            <person name="Chooi Y.-H."/>
        </authorList>
    </citation>
    <scope>NUCLEOTIDE SEQUENCE</scope>
    <source>
        <strain evidence="8">MST-FP2251</strain>
    </source>
</reference>
<sequence length="496" mass="54316">MSKRAADVSDEQSAALKAGERPVADAVPDEAGEFEDEFEDEFESEDEILEAGVDGRPDAEREEEEKDAMQVDQQAFIPGRTKLAPGEVLQPDYSTYNMLHTLGTPWPCLSFDIVPDSLGDNRKTYPATVYAVAGTQAEGSRSKDNELMVLKMSGLSRTDKDGETDSESDSDDDDNDMGEPILESRSIPLPSTTNRIRAHQTPSQSGDYSKPPQTITATMLENSQVVIHDVTQHLTSFDVPGTMIAPSASKPLSTLRMHKSEGYALDWSPLQPLGKLLTGDNDGMIYVTTRTEGGGWVTDTRPFTGHTSSVEELQWSPNERNVFASASSDGSVKVWDVRSKSRKPAVDVKISNTDINVMTWSNQTAHLLATGADDGQWAVWDLRHWKPDTAAPGAQIKPSPVAAFDFHREPITSIEWHPTDDSVVAVGSADTVTLWDLAVELDEEESREAGLSDVPPQLLFVHYMQSVKELHWQAQMPGTVMATGSDGFSVFKTISV</sequence>
<evidence type="ECO:0000313" key="8">
    <source>
        <dbReference type="EMBL" id="KAF9893208.1"/>
    </source>
</evidence>
<dbReference type="PROSITE" id="PS00678">
    <property type="entry name" value="WD_REPEATS_1"/>
    <property type="match status" value="1"/>
</dbReference>
<feature type="repeat" description="WD" evidence="5">
    <location>
        <begin position="303"/>
        <end position="345"/>
    </location>
</feature>
<evidence type="ECO:0000256" key="6">
    <source>
        <dbReference type="SAM" id="MobiDB-lite"/>
    </source>
</evidence>
<dbReference type="EMBL" id="VCAU01000008">
    <property type="protein sequence ID" value="KAF9893208.1"/>
    <property type="molecule type" value="Genomic_DNA"/>
</dbReference>
<feature type="compositionally biased region" description="Acidic residues" evidence="6">
    <location>
        <begin position="27"/>
        <end position="49"/>
    </location>
</feature>
<dbReference type="PROSITE" id="PS50294">
    <property type="entry name" value="WD_REPEATS_REGION"/>
    <property type="match status" value="2"/>
</dbReference>
<dbReference type="GO" id="GO:0005730">
    <property type="term" value="C:nucleolus"/>
    <property type="evidence" value="ECO:0007669"/>
    <property type="project" value="TreeGrafter"/>
</dbReference>
<evidence type="ECO:0000313" key="9">
    <source>
        <dbReference type="Proteomes" id="UP001194746"/>
    </source>
</evidence>
<dbReference type="Gene3D" id="2.130.10.10">
    <property type="entry name" value="YVTN repeat-like/Quinoprotein amine dehydrogenase"/>
    <property type="match status" value="1"/>
</dbReference>